<evidence type="ECO:0000313" key="3">
    <source>
        <dbReference type="Proteomes" id="UP000199417"/>
    </source>
</evidence>
<evidence type="ECO:0000259" key="1">
    <source>
        <dbReference type="Pfam" id="PF13460"/>
    </source>
</evidence>
<dbReference type="InterPro" id="IPR036291">
    <property type="entry name" value="NAD(P)-bd_dom_sf"/>
</dbReference>
<dbReference type="STRING" id="168276.SAMN05444580_106251"/>
<feature type="domain" description="NAD(P)-binding" evidence="1">
    <location>
        <begin position="8"/>
        <end position="180"/>
    </location>
</feature>
<sequence>MTTALVVGGTGTAGSAAARALRSRGYLVRVLSRHAPTDPAAAVGHVRGDLRTGEGLPEALAGVEVLVSAADGRSRKARPVFTDGARNLVRAAEAAGVRRAVLLSIVGVDRPAFAYYQALTEQERIYSASALDVRVVRSTQFHSFLSMIFRPAARGGLVPAFTDVSFQPIAPADVGRALADAALSEAPGPDGPIEVGGPEVLTMRELAATWKRVTGSRARVVDVPLPGEFGRFLREGGNLTPENRYGRTTFAQWLAAG</sequence>
<dbReference type="Pfam" id="PF13460">
    <property type="entry name" value="NAD_binding_10"/>
    <property type="match status" value="1"/>
</dbReference>
<accession>A0A1G6XJX8</accession>
<keyword evidence="3" id="KW-1185">Reference proteome</keyword>
<name>A0A1G6XJX8_9NOCA</name>
<dbReference type="PANTHER" id="PTHR43162:SF1">
    <property type="entry name" value="PRESTALK A DIFFERENTIATION PROTEIN A"/>
    <property type="match status" value="1"/>
</dbReference>
<gene>
    <name evidence="2" type="ORF">SAMN05444580_106251</name>
</gene>
<dbReference type="PANTHER" id="PTHR43162">
    <property type="match status" value="1"/>
</dbReference>
<proteinExistence type="predicted"/>
<dbReference type="EMBL" id="FNAB01000006">
    <property type="protein sequence ID" value="SDD78508.1"/>
    <property type="molecule type" value="Genomic_DNA"/>
</dbReference>
<dbReference type="AlphaFoldDB" id="A0A1G6XJX8"/>
<reference evidence="2 3" key="1">
    <citation type="submission" date="2016-10" db="EMBL/GenBank/DDBJ databases">
        <authorList>
            <person name="de Groot N.N."/>
        </authorList>
    </citation>
    <scope>NUCLEOTIDE SEQUENCE [LARGE SCALE GENOMIC DNA]</scope>
    <source>
        <strain evidence="2 3">JCM 11308</strain>
    </source>
</reference>
<protein>
    <submittedName>
        <fullName evidence="2">Uncharacterized conserved protein YbjT, contains NAD(P)-binding and DUF2867 domains</fullName>
    </submittedName>
</protein>
<dbReference type="SUPFAM" id="SSF51735">
    <property type="entry name" value="NAD(P)-binding Rossmann-fold domains"/>
    <property type="match status" value="1"/>
</dbReference>
<dbReference type="Proteomes" id="UP000199417">
    <property type="component" value="Unassembled WGS sequence"/>
</dbReference>
<dbReference type="InterPro" id="IPR016040">
    <property type="entry name" value="NAD(P)-bd_dom"/>
</dbReference>
<organism evidence="2 3">
    <name type="scientific">Rhodococcus tukisamuensis</name>
    <dbReference type="NCBI Taxonomy" id="168276"/>
    <lineage>
        <taxon>Bacteria</taxon>
        <taxon>Bacillati</taxon>
        <taxon>Actinomycetota</taxon>
        <taxon>Actinomycetes</taxon>
        <taxon>Mycobacteriales</taxon>
        <taxon>Nocardiaceae</taxon>
        <taxon>Rhodococcus</taxon>
    </lineage>
</organism>
<dbReference type="RefSeq" id="WP_072845068.1">
    <property type="nucleotide sequence ID" value="NZ_FNAB01000006.1"/>
</dbReference>
<dbReference type="Gene3D" id="3.40.50.720">
    <property type="entry name" value="NAD(P)-binding Rossmann-like Domain"/>
    <property type="match status" value="1"/>
</dbReference>
<dbReference type="InterPro" id="IPR051604">
    <property type="entry name" value="Ergot_Alk_Oxidoreductase"/>
</dbReference>
<evidence type="ECO:0000313" key="2">
    <source>
        <dbReference type="EMBL" id="SDD78508.1"/>
    </source>
</evidence>